<sequence length="322" mass="34768">MTKIPDDFLALSARLGSDRLQIQGPGGNSSIKIGSEMWIKASGKMLADARTEDIFVGVDLAKAVAEAHGHGDGTCRDAVIDPSQTLRPSIETTFHAALDWPIVFHTHSVNTITHAISPDGLEALKESLSDLRPGCVPYAKPGRDLTTQILASVQPDSQVIVLQNHGLICCGTTVAEVDALVQKVERRLALKRRTVLGVPPETDPPDGFDWVGEAGELARNERCFNMATSGSLYPDHVVFLGPALPKQPMDGAPAFLIPNVGVALRKDATKTQRAMLICLADVLERLPENWTVTPIGEAAEAELLDWDAEKYRQALAQRQVSS</sequence>
<dbReference type="EMBL" id="BLJE01000004">
    <property type="protein sequence ID" value="GFE66507.1"/>
    <property type="molecule type" value="Genomic_DNA"/>
</dbReference>
<evidence type="ECO:0000313" key="5">
    <source>
        <dbReference type="Proteomes" id="UP000436822"/>
    </source>
</evidence>
<dbReference type="InterPro" id="IPR036409">
    <property type="entry name" value="Aldolase_II/adducin_N_sf"/>
</dbReference>
<organism evidence="4 5">
    <name type="scientific">Litoreibacter roseus</name>
    <dbReference type="NCBI Taxonomy" id="2601869"/>
    <lineage>
        <taxon>Bacteria</taxon>
        <taxon>Pseudomonadati</taxon>
        <taxon>Pseudomonadota</taxon>
        <taxon>Alphaproteobacteria</taxon>
        <taxon>Rhodobacterales</taxon>
        <taxon>Roseobacteraceae</taxon>
        <taxon>Litoreibacter</taxon>
    </lineage>
</organism>
<protein>
    <recommendedName>
        <fullName evidence="3">Class II aldolase/adducin N-terminal domain-containing protein</fullName>
    </recommendedName>
</protein>
<dbReference type="Pfam" id="PF00596">
    <property type="entry name" value="Aldolase_II"/>
    <property type="match status" value="1"/>
</dbReference>
<keyword evidence="2" id="KW-0456">Lyase</keyword>
<accession>A0A6N6JKP6</accession>
<dbReference type="GO" id="GO:0046872">
    <property type="term" value="F:metal ion binding"/>
    <property type="evidence" value="ECO:0007669"/>
    <property type="project" value="UniProtKB-KW"/>
</dbReference>
<dbReference type="OrthoDB" id="9814830at2"/>
<feature type="domain" description="Class II aldolase/adducin N-terminal" evidence="3">
    <location>
        <begin position="7"/>
        <end position="192"/>
    </location>
</feature>
<dbReference type="AlphaFoldDB" id="A0A6N6JKP6"/>
<gene>
    <name evidence="4" type="ORF">KIN_35810</name>
</gene>
<name>A0A6N6JKP6_9RHOB</name>
<reference evidence="4 5" key="1">
    <citation type="submission" date="2019-12" db="EMBL/GenBank/DDBJ databases">
        <title>Litoreibacter badius sp. nov., a novel bacteriochlorophyll a-containing bacterium in the genus Litoreibacter.</title>
        <authorList>
            <person name="Kanamuro M."/>
            <person name="Takabe Y."/>
            <person name="Mori K."/>
            <person name="Takaichi S."/>
            <person name="Hanada S."/>
        </authorList>
    </citation>
    <scope>NUCLEOTIDE SEQUENCE [LARGE SCALE GENOMIC DNA]</scope>
    <source>
        <strain evidence="4 5">K6</strain>
    </source>
</reference>
<dbReference type="GO" id="GO:0019323">
    <property type="term" value="P:pentose catabolic process"/>
    <property type="evidence" value="ECO:0007669"/>
    <property type="project" value="TreeGrafter"/>
</dbReference>
<dbReference type="SUPFAM" id="SSF53639">
    <property type="entry name" value="AraD/HMP-PK domain-like"/>
    <property type="match status" value="1"/>
</dbReference>
<evidence type="ECO:0000256" key="1">
    <source>
        <dbReference type="ARBA" id="ARBA00022723"/>
    </source>
</evidence>
<comment type="caution">
    <text evidence="4">The sequence shown here is derived from an EMBL/GenBank/DDBJ whole genome shotgun (WGS) entry which is preliminary data.</text>
</comment>
<evidence type="ECO:0000256" key="2">
    <source>
        <dbReference type="ARBA" id="ARBA00023239"/>
    </source>
</evidence>
<keyword evidence="1" id="KW-0479">Metal-binding</keyword>
<dbReference type="Gene3D" id="3.40.225.10">
    <property type="entry name" value="Class II aldolase/adducin N-terminal domain"/>
    <property type="match status" value="1"/>
</dbReference>
<evidence type="ECO:0000259" key="3">
    <source>
        <dbReference type="SMART" id="SM01007"/>
    </source>
</evidence>
<dbReference type="GO" id="GO:0016832">
    <property type="term" value="F:aldehyde-lyase activity"/>
    <property type="evidence" value="ECO:0007669"/>
    <property type="project" value="TreeGrafter"/>
</dbReference>
<dbReference type="PANTHER" id="PTHR22789">
    <property type="entry name" value="FUCULOSE PHOSPHATE ALDOLASE"/>
    <property type="match status" value="1"/>
</dbReference>
<dbReference type="InterPro" id="IPR050197">
    <property type="entry name" value="Aldolase_class_II_sugar_metab"/>
</dbReference>
<evidence type="ECO:0000313" key="4">
    <source>
        <dbReference type="EMBL" id="GFE66507.1"/>
    </source>
</evidence>
<dbReference type="GO" id="GO:0005829">
    <property type="term" value="C:cytosol"/>
    <property type="evidence" value="ECO:0007669"/>
    <property type="project" value="TreeGrafter"/>
</dbReference>
<proteinExistence type="predicted"/>
<dbReference type="Proteomes" id="UP000436822">
    <property type="component" value="Unassembled WGS sequence"/>
</dbReference>
<keyword evidence="5" id="KW-1185">Reference proteome</keyword>
<dbReference type="SMART" id="SM01007">
    <property type="entry name" value="Aldolase_II"/>
    <property type="match status" value="1"/>
</dbReference>
<dbReference type="PANTHER" id="PTHR22789:SF0">
    <property type="entry name" value="3-OXO-TETRONATE 4-PHOSPHATE DECARBOXYLASE-RELATED"/>
    <property type="match status" value="1"/>
</dbReference>
<dbReference type="InterPro" id="IPR001303">
    <property type="entry name" value="Aldolase_II/adducin_N"/>
</dbReference>
<dbReference type="RefSeq" id="WP_159809576.1">
    <property type="nucleotide sequence ID" value="NZ_BLJE01000004.1"/>
</dbReference>